<reference evidence="1" key="2">
    <citation type="submission" date="2025-09" db="UniProtKB">
        <authorList>
            <consortium name="Ensembl"/>
        </authorList>
    </citation>
    <scope>IDENTIFICATION</scope>
</reference>
<proteinExistence type="predicted"/>
<sequence length="145" mass="15658">MVPRLIIDFSLRGFDFNGSRSHIQQQKKRSVQQLHGKEVHLVVLLAFGVPPVLRPALGEEDQPVGFGGAEVERDGAHAFGVPLGQSQEGIGRLKVDGVQSGNVFTLEDNVALKLHLRVVDAGEPGELKPDVVVLIHHLGRHGGCI</sequence>
<accession>A0A3B3CPQ5</accession>
<dbReference type="OMA" id="FHGKEVY"/>
<reference evidence="1" key="1">
    <citation type="submission" date="2025-08" db="UniProtKB">
        <authorList>
            <consortium name="Ensembl"/>
        </authorList>
    </citation>
    <scope>IDENTIFICATION</scope>
</reference>
<keyword evidence="2" id="KW-1185">Reference proteome</keyword>
<dbReference type="Ensembl" id="ENSOMET00000035630.1">
    <property type="protein sequence ID" value="ENSOMEP00000019330.1"/>
    <property type="gene ID" value="ENSOMEG00000021150.1"/>
</dbReference>
<protein>
    <submittedName>
        <fullName evidence="1">Uncharacterized protein</fullName>
    </submittedName>
</protein>
<dbReference type="GeneTree" id="ENSGT00960000186709"/>
<dbReference type="Proteomes" id="UP000261560">
    <property type="component" value="Unplaced"/>
</dbReference>
<dbReference type="PaxDb" id="30732-ENSOMEP00000019330"/>
<organism evidence="1 2">
    <name type="scientific">Oryzias melastigma</name>
    <name type="common">Marine medaka</name>
    <dbReference type="NCBI Taxonomy" id="30732"/>
    <lineage>
        <taxon>Eukaryota</taxon>
        <taxon>Metazoa</taxon>
        <taxon>Chordata</taxon>
        <taxon>Craniata</taxon>
        <taxon>Vertebrata</taxon>
        <taxon>Euteleostomi</taxon>
        <taxon>Actinopterygii</taxon>
        <taxon>Neopterygii</taxon>
        <taxon>Teleostei</taxon>
        <taxon>Neoteleostei</taxon>
        <taxon>Acanthomorphata</taxon>
        <taxon>Ovalentaria</taxon>
        <taxon>Atherinomorphae</taxon>
        <taxon>Beloniformes</taxon>
        <taxon>Adrianichthyidae</taxon>
        <taxon>Oryziinae</taxon>
        <taxon>Oryzias</taxon>
    </lineage>
</organism>
<dbReference type="AlphaFoldDB" id="A0A3B3CPQ5"/>
<evidence type="ECO:0000313" key="2">
    <source>
        <dbReference type="Proteomes" id="UP000261560"/>
    </source>
</evidence>
<name>A0A3B3CPQ5_ORYME</name>
<evidence type="ECO:0000313" key="1">
    <source>
        <dbReference type="Ensembl" id="ENSOMEP00000019330.1"/>
    </source>
</evidence>